<name>A0A4R0NAC8_9SPHI</name>
<organism evidence="1 2">
    <name type="scientific">Pedobacter hiemivivus</name>
    <dbReference type="NCBI Taxonomy" id="2530454"/>
    <lineage>
        <taxon>Bacteria</taxon>
        <taxon>Pseudomonadati</taxon>
        <taxon>Bacteroidota</taxon>
        <taxon>Sphingobacteriia</taxon>
        <taxon>Sphingobacteriales</taxon>
        <taxon>Sphingobacteriaceae</taxon>
        <taxon>Pedobacter</taxon>
    </lineage>
</organism>
<dbReference type="EMBL" id="SJSM01000004">
    <property type="protein sequence ID" value="TCC97191.1"/>
    <property type="molecule type" value="Genomic_DNA"/>
</dbReference>
<accession>A0A4R0NAC8</accession>
<dbReference type="AlphaFoldDB" id="A0A4R0NAC8"/>
<evidence type="ECO:0000313" key="1">
    <source>
        <dbReference type="EMBL" id="TCC97191.1"/>
    </source>
</evidence>
<evidence type="ECO:0000313" key="2">
    <source>
        <dbReference type="Proteomes" id="UP000291117"/>
    </source>
</evidence>
<keyword evidence="2" id="KW-1185">Reference proteome</keyword>
<dbReference type="OrthoDB" id="1423401at2"/>
<reference evidence="1 2" key="1">
    <citation type="submission" date="2019-02" db="EMBL/GenBank/DDBJ databases">
        <title>Pedobacter sp. RP-3-8 sp. nov., isolated from Arctic soil.</title>
        <authorList>
            <person name="Dahal R.H."/>
        </authorList>
    </citation>
    <scope>NUCLEOTIDE SEQUENCE [LARGE SCALE GENOMIC DNA]</scope>
    <source>
        <strain evidence="1 2">RP-3-8</strain>
    </source>
</reference>
<gene>
    <name evidence="1" type="ORF">EZ444_10095</name>
</gene>
<proteinExistence type="predicted"/>
<dbReference type="PROSITE" id="PS51257">
    <property type="entry name" value="PROKAR_LIPOPROTEIN"/>
    <property type="match status" value="1"/>
</dbReference>
<dbReference type="RefSeq" id="WP_131608604.1">
    <property type="nucleotide sequence ID" value="NZ_SJSM01000004.1"/>
</dbReference>
<comment type="caution">
    <text evidence="1">The sequence shown here is derived from an EMBL/GenBank/DDBJ whole genome shotgun (WGS) entry which is preliminary data.</text>
</comment>
<protein>
    <submittedName>
        <fullName evidence="1">Uncharacterized protein</fullName>
    </submittedName>
</protein>
<sequence length="295" mass="34080">MTRLLLFPQTIYLSLIGMFLFTTSCKQTEESKIKEIANQYMQGRIKLKSGDTLQLKSVTEPLLFRFIKLTQEYLKIVDAPIISEDISRISAGEVKIDGEKATCRMIGHDYYLIHLIKTGDSWKVNGENNEYMTVEKIAALRKKIADQIKFKQNKPAIYSVIKVVNLFFEGVREYVKDGNISELEIITTPDTRNMIQKFYNYAKQRSGEDILSKEIEKFNLVLGDVTFESDQAEFKFSNESRTINLTKQNNHYKISGLEGLKSSEISQRMMADNYLNLLRALKLVRGPEYRLPEIK</sequence>
<dbReference type="Proteomes" id="UP000291117">
    <property type="component" value="Unassembled WGS sequence"/>
</dbReference>